<evidence type="ECO:0000256" key="5">
    <source>
        <dbReference type="ARBA" id="ARBA00023277"/>
    </source>
</evidence>
<dbReference type="Proteomes" id="UP000218676">
    <property type="component" value="Chromosome 1"/>
</dbReference>
<dbReference type="CDD" id="cd07505">
    <property type="entry name" value="HAD_BPGM-like"/>
    <property type="match status" value="1"/>
</dbReference>
<evidence type="ECO:0000256" key="4">
    <source>
        <dbReference type="ARBA" id="ARBA00022842"/>
    </source>
</evidence>
<dbReference type="InterPro" id="IPR023214">
    <property type="entry name" value="HAD_sf"/>
</dbReference>
<dbReference type="Pfam" id="PF13419">
    <property type="entry name" value="HAD_2"/>
    <property type="match status" value="1"/>
</dbReference>
<dbReference type="SUPFAM" id="SSF56784">
    <property type="entry name" value="HAD-like"/>
    <property type="match status" value="1"/>
</dbReference>
<dbReference type="InterPro" id="IPR051600">
    <property type="entry name" value="Beta-PGM-like"/>
</dbReference>
<gene>
    <name evidence="7" type="ORF">IC627_06990</name>
    <name evidence="6" type="ORF">PDPUS_1_01807</name>
</gene>
<keyword evidence="5" id="KW-0119">Carbohydrate metabolism</keyword>
<dbReference type="PANTHER" id="PTHR46193:SF18">
    <property type="entry name" value="HEXITOL PHOSPHATASE B"/>
    <property type="match status" value="1"/>
</dbReference>
<reference evidence="7 9" key="3">
    <citation type="submission" date="2020-09" db="EMBL/GenBank/DDBJ databases">
        <title>Complete, closed and curated genome sequences of Photobacterium damselae subsp. piscicida isolates from Australia indicate localised evolution and additional plasmid-borne pathogenicity mechanisms.</title>
        <authorList>
            <person name="Baseggio L."/>
            <person name="Silayeva O."/>
            <person name="Buller N."/>
            <person name="Landos M."/>
            <person name="Engelstaedter J."/>
            <person name="Barnes A.C."/>
        </authorList>
    </citation>
    <scope>NUCLEOTIDE SEQUENCE [LARGE SCALE GENOMIC DNA]</scope>
    <source>
        <strain evidence="7 9">AS-16-0540-1</strain>
    </source>
</reference>
<dbReference type="PRINTS" id="PR00413">
    <property type="entry name" value="HADHALOGNASE"/>
</dbReference>
<accession>A0A1Q9H569</accession>
<dbReference type="GO" id="GO:0003824">
    <property type="term" value="F:catalytic activity"/>
    <property type="evidence" value="ECO:0007669"/>
    <property type="project" value="UniProtKB-ARBA"/>
</dbReference>
<dbReference type="SFLD" id="SFLDS00003">
    <property type="entry name" value="Haloacid_Dehalogenase"/>
    <property type="match status" value="1"/>
</dbReference>
<dbReference type="Proteomes" id="UP000516656">
    <property type="component" value="Chromosome 1"/>
</dbReference>
<evidence type="ECO:0000313" key="9">
    <source>
        <dbReference type="Proteomes" id="UP000516656"/>
    </source>
</evidence>
<comment type="cofactor">
    <cofactor evidence="1">
        <name>Mg(2+)</name>
        <dbReference type="ChEBI" id="CHEBI:18420"/>
    </cofactor>
</comment>
<dbReference type="Gene3D" id="1.10.150.240">
    <property type="entry name" value="Putative phosphatase, domain 2"/>
    <property type="match status" value="1"/>
</dbReference>
<dbReference type="Gene3D" id="3.40.50.1000">
    <property type="entry name" value="HAD superfamily/HAD-like"/>
    <property type="match status" value="1"/>
</dbReference>
<organism evidence="6 8">
    <name type="scientific">Photobacterium damsela subsp. piscicida</name>
    <name type="common">Pasteurella piscicida</name>
    <dbReference type="NCBI Taxonomy" id="38294"/>
    <lineage>
        <taxon>Bacteria</taxon>
        <taxon>Pseudomonadati</taxon>
        <taxon>Pseudomonadota</taxon>
        <taxon>Gammaproteobacteria</taxon>
        <taxon>Vibrionales</taxon>
        <taxon>Vibrionaceae</taxon>
        <taxon>Photobacterium</taxon>
    </lineage>
</organism>
<keyword evidence="4" id="KW-0460">Magnesium</keyword>
<dbReference type="InterPro" id="IPR006439">
    <property type="entry name" value="HAD-SF_hydro_IA"/>
</dbReference>
<evidence type="ECO:0000313" key="7">
    <source>
        <dbReference type="EMBL" id="QOD57608.1"/>
    </source>
</evidence>
<evidence type="ECO:0000256" key="1">
    <source>
        <dbReference type="ARBA" id="ARBA00001946"/>
    </source>
</evidence>
<dbReference type="EMBL" id="AP018045">
    <property type="protein sequence ID" value="BAX53181.1"/>
    <property type="molecule type" value="Genomic_DNA"/>
</dbReference>
<evidence type="ECO:0000313" key="6">
    <source>
        <dbReference type="EMBL" id="BAX53181.1"/>
    </source>
</evidence>
<dbReference type="EMBL" id="CP061854">
    <property type="protein sequence ID" value="QOD57608.1"/>
    <property type="molecule type" value="Genomic_DNA"/>
</dbReference>
<sequence length="226" mass="24769">MQAICFDFDGTLVDSEVFHAANWSLYMASHDVELSADVFMHKYAGVTWPNIAKILIEKFQLNVEPQQIVDDMEALTEEQIRAKGIPAKEGAETLLKQLTGKVPLAVVTGAPRIYVEGILAQKGWLEWFDVIFTGDDVEHNKPAPDIYQLACQHFELPTESVIAVEDSTTGATSALAAGLKTIFVNTINLPISGQAARHFSGLIEAQPTICAMLSLDCDKNNKQHVA</sequence>
<reference evidence="6" key="1">
    <citation type="journal article" date="2017" name="Genome Announc.">
        <title>Whole-Genome Sequence of Photobacterium damselae subsp. piscicida Strain 91-197, Isolated from Hybrid Striped Bass (Morone sp.) in the United States.</title>
        <authorList>
            <person name="Teru Y."/>
            <person name="Hikima J."/>
            <person name="Kono T."/>
            <person name="Sakai M."/>
            <person name="Takano T."/>
            <person name="Hawke J.P."/>
            <person name="Takeyama H."/>
            <person name="Aoki T."/>
        </authorList>
    </citation>
    <scope>NUCLEOTIDE SEQUENCE</scope>
    <source>
        <strain evidence="6">91-197</strain>
    </source>
</reference>
<dbReference type="SFLD" id="SFLDG01129">
    <property type="entry name" value="C1.5:_HAD__Beta-PGM__Phosphata"/>
    <property type="match status" value="1"/>
</dbReference>
<dbReference type="RefSeq" id="WP_044175531.1">
    <property type="nucleotide sequence ID" value="NZ_AP018045.1"/>
</dbReference>
<protein>
    <submittedName>
        <fullName evidence="6">Fructose-1-phosphate phosphatase YqaB</fullName>
    </submittedName>
    <submittedName>
        <fullName evidence="7">HAD family phosphatase</fullName>
    </submittedName>
</protein>
<dbReference type="InterPro" id="IPR036412">
    <property type="entry name" value="HAD-like_sf"/>
</dbReference>
<proteinExistence type="inferred from homology"/>
<evidence type="ECO:0000256" key="3">
    <source>
        <dbReference type="ARBA" id="ARBA00022723"/>
    </source>
</evidence>
<dbReference type="InterPro" id="IPR041492">
    <property type="entry name" value="HAD_2"/>
</dbReference>
<comment type="similarity">
    <text evidence="2">Belongs to the HAD-like hydrolase superfamily. CbbY/CbbZ/Gph/YieH family.</text>
</comment>
<keyword evidence="3" id="KW-0479">Metal-binding</keyword>
<dbReference type="GO" id="GO:0046872">
    <property type="term" value="F:metal ion binding"/>
    <property type="evidence" value="ECO:0007669"/>
    <property type="project" value="UniProtKB-KW"/>
</dbReference>
<dbReference type="PANTHER" id="PTHR46193">
    <property type="entry name" value="6-PHOSPHOGLUCONATE PHOSPHATASE"/>
    <property type="match status" value="1"/>
</dbReference>
<evidence type="ECO:0000313" key="8">
    <source>
        <dbReference type="Proteomes" id="UP000218676"/>
    </source>
</evidence>
<dbReference type="InterPro" id="IPR023198">
    <property type="entry name" value="PGP-like_dom2"/>
</dbReference>
<reference evidence="8" key="2">
    <citation type="submission" date="2017-05" db="EMBL/GenBank/DDBJ databases">
        <title>Whole genome sequence of fish pathogenic bacteria, Photobacterium damselae subsp. piscicida, strain 91-197, isolated from hybrid striped bass (Morone sp.) in USA.</title>
        <authorList>
            <person name="Teru Y."/>
            <person name="Hikima J."/>
            <person name="Kono T."/>
            <person name="Sakai M."/>
            <person name="Takano T."/>
            <person name="Hawke J.P."/>
            <person name="Takeyama H."/>
            <person name="Aoki T."/>
        </authorList>
    </citation>
    <scope>NUCLEOTIDE SEQUENCE [LARGE SCALE GENOMIC DNA]</scope>
    <source>
        <strain evidence="8">91-197</strain>
    </source>
</reference>
<name>A0A1Q9H569_PHODP</name>
<evidence type="ECO:0000256" key="2">
    <source>
        <dbReference type="ARBA" id="ARBA00006171"/>
    </source>
</evidence>
<dbReference type="AlphaFoldDB" id="A0A1Q9H569"/>
<dbReference type="NCBIfam" id="TIGR01509">
    <property type="entry name" value="HAD-SF-IA-v3"/>
    <property type="match status" value="1"/>
</dbReference>